<keyword evidence="2" id="KW-1185">Reference proteome</keyword>
<dbReference type="AlphaFoldDB" id="A0AAD1XDR4"/>
<dbReference type="EMBL" id="CAMPGE010009150">
    <property type="protein sequence ID" value="CAI2368023.1"/>
    <property type="molecule type" value="Genomic_DNA"/>
</dbReference>
<evidence type="ECO:0000313" key="2">
    <source>
        <dbReference type="Proteomes" id="UP001295684"/>
    </source>
</evidence>
<dbReference type="Proteomes" id="UP001295684">
    <property type="component" value="Unassembled WGS sequence"/>
</dbReference>
<name>A0AAD1XDR4_EUPCR</name>
<proteinExistence type="predicted"/>
<protein>
    <submittedName>
        <fullName evidence="1">Uncharacterized protein</fullName>
    </submittedName>
</protein>
<sequence length="258" mass="29900">MKSLSITKTKLTSLKNRRGCFSPQNRLPAKKLANITMNRRKKCQQKRPLCFSPQNATRRAFEVRDHIRKQVLTSSKTHRMIIKSKDAKPRARRQRNVVVNLKASRKLYKKPQKYNSPRVQENYFSSENMKTLPPCISKDSSSKKIITEGRDDQSLMKNFQPHPLKFYIDFEKIHENLKEKLSCKLSEVADQHRCFSSPTKLFEKIRLLSPASRNNRGLDSFGEVASSDIDLSCAQRQRVNLKSSFKASGKRKQTEILT</sequence>
<evidence type="ECO:0000313" key="1">
    <source>
        <dbReference type="EMBL" id="CAI2368023.1"/>
    </source>
</evidence>
<gene>
    <name evidence="1" type="ORF">ECRASSUSDP1_LOCUS9312</name>
</gene>
<accession>A0AAD1XDR4</accession>
<reference evidence="1" key="1">
    <citation type="submission" date="2023-07" db="EMBL/GenBank/DDBJ databases">
        <authorList>
            <consortium name="AG Swart"/>
            <person name="Singh M."/>
            <person name="Singh A."/>
            <person name="Seah K."/>
            <person name="Emmerich C."/>
        </authorList>
    </citation>
    <scope>NUCLEOTIDE SEQUENCE</scope>
    <source>
        <strain evidence="1">DP1</strain>
    </source>
</reference>
<organism evidence="1 2">
    <name type="scientific">Euplotes crassus</name>
    <dbReference type="NCBI Taxonomy" id="5936"/>
    <lineage>
        <taxon>Eukaryota</taxon>
        <taxon>Sar</taxon>
        <taxon>Alveolata</taxon>
        <taxon>Ciliophora</taxon>
        <taxon>Intramacronucleata</taxon>
        <taxon>Spirotrichea</taxon>
        <taxon>Hypotrichia</taxon>
        <taxon>Euplotida</taxon>
        <taxon>Euplotidae</taxon>
        <taxon>Moneuplotes</taxon>
    </lineage>
</organism>
<comment type="caution">
    <text evidence="1">The sequence shown here is derived from an EMBL/GenBank/DDBJ whole genome shotgun (WGS) entry which is preliminary data.</text>
</comment>